<evidence type="ECO:0000313" key="5">
    <source>
        <dbReference type="Proteomes" id="UP001501411"/>
    </source>
</evidence>
<evidence type="ECO:0000259" key="3">
    <source>
        <dbReference type="Pfam" id="PF07715"/>
    </source>
</evidence>
<dbReference type="Gene3D" id="2.170.130.10">
    <property type="entry name" value="TonB-dependent receptor, plug domain"/>
    <property type="match status" value="1"/>
</dbReference>
<dbReference type="Proteomes" id="UP001501411">
    <property type="component" value="Unassembled WGS sequence"/>
</dbReference>
<keyword evidence="1" id="KW-0998">Cell outer membrane</keyword>
<dbReference type="EMBL" id="BAABIQ010000044">
    <property type="protein sequence ID" value="GAA4806307.1"/>
    <property type="molecule type" value="Genomic_DNA"/>
</dbReference>
<evidence type="ECO:0000313" key="4">
    <source>
        <dbReference type="EMBL" id="GAA4806307.1"/>
    </source>
</evidence>
<sequence length="210" mass="23110">MIQRYTKRKTFTNKNVFIYSIKYGLLGILLFLGQLIKAQQQMVQVTGKVNTSDEEPLAYASILLEDTRYGTMSDKEGKFSFDAPAGQYTLIITYAGFTARSIPIVLNGGEVKDMGVIVIEAASNQLREVIVEDIQTNKFANKQTATPARMPLANLENPQAYSVIRKELMQEQVAIDYNSALVSVPGAVVSNGVNDSGNDIRLRGFSSQAT</sequence>
<dbReference type="InterPro" id="IPR039426">
    <property type="entry name" value="TonB-dep_rcpt-like"/>
</dbReference>
<comment type="subcellular location">
    <subcellularLocation>
        <location evidence="1">Cell outer membrane</location>
        <topology evidence="1">Multi-pass membrane protein</topology>
    </subcellularLocation>
</comment>
<keyword evidence="1" id="KW-1134">Transmembrane beta strand</keyword>
<dbReference type="Pfam" id="PF13715">
    <property type="entry name" value="CarbopepD_reg_2"/>
    <property type="match status" value="1"/>
</dbReference>
<comment type="caution">
    <text evidence="4">The sequence shown here is derived from an EMBL/GenBank/DDBJ whole genome shotgun (WGS) entry which is preliminary data.</text>
</comment>
<dbReference type="InterPro" id="IPR012910">
    <property type="entry name" value="Plug_dom"/>
</dbReference>
<dbReference type="SUPFAM" id="SSF56935">
    <property type="entry name" value="Porins"/>
    <property type="match status" value="1"/>
</dbReference>
<dbReference type="PROSITE" id="PS52016">
    <property type="entry name" value="TONB_DEPENDENT_REC_3"/>
    <property type="match status" value="1"/>
</dbReference>
<accession>A0ABP9C8S3</accession>
<feature type="domain" description="TonB-dependent receptor plug" evidence="3">
    <location>
        <begin position="155"/>
        <end position="208"/>
    </location>
</feature>
<keyword evidence="1 2" id="KW-0812">Transmembrane</keyword>
<evidence type="ECO:0000256" key="1">
    <source>
        <dbReference type="PROSITE-ProRule" id="PRU01360"/>
    </source>
</evidence>
<keyword evidence="5" id="KW-1185">Reference proteome</keyword>
<keyword evidence="2" id="KW-1133">Transmembrane helix</keyword>
<dbReference type="InterPro" id="IPR037066">
    <property type="entry name" value="Plug_dom_sf"/>
</dbReference>
<dbReference type="Gene3D" id="2.60.40.1120">
    <property type="entry name" value="Carboxypeptidase-like, regulatory domain"/>
    <property type="match status" value="1"/>
</dbReference>
<keyword evidence="1" id="KW-0813">Transport</keyword>
<dbReference type="InterPro" id="IPR013784">
    <property type="entry name" value="Carb-bd-like_fold"/>
</dbReference>
<keyword evidence="1 2" id="KW-0472">Membrane</keyword>
<dbReference type="RefSeq" id="WP_345234742.1">
    <property type="nucleotide sequence ID" value="NZ_BAABIQ010000044.1"/>
</dbReference>
<evidence type="ECO:0000256" key="2">
    <source>
        <dbReference type="SAM" id="Phobius"/>
    </source>
</evidence>
<name>A0ABP9C8S3_9SPHI</name>
<proteinExistence type="inferred from homology"/>
<organism evidence="4 5">
    <name type="scientific">Olivibacter ginsenosidimutans</name>
    <dbReference type="NCBI Taxonomy" id="1176537"/>
    <lineage>
        <taxon>Bacteria</taxon>
        <taxon>Pseudomonadati</taxon>
        <taxon>Bacteroidota</taxon>
        <taxon>Sphingobacteriia</taxon>
        <taxon>Sphingobacteriales</taxon>
        <taxon>Sphingobacteriaceae</taxon>
        <taxon>Olivibacter</taxon>
    </lineage>
</organism>
<protein>
    <recommendedName>
        <fullName evidence="3">TonB-dependent receptor plug domain-containing protein</fullName>
    </recommendedName>
</protein>
<dbReference type="SUPFAM" id="SSF49452">
    <property type="entry name" value="Starch-binding domain-like"/>
    <property type="match status" value="1"/>
</dbReference>
<reference evidence="5" key="1">
    <citation type="journal article" date="2019" name="Int. J. Syst. Evol. Microbiol.">
        <title>The Global Catalogue of Microorganisms (GCM) 10K type strain sequencing project: providing services to taxonomists for standard genome sequencing and annotation.</title>
        <authorList>
            <consortium name="The Broad Institute Genomics Platform"/>
            <consortium name="The Broad Institute Genome Sequencing Center for Infectious Disease"/>
            <person name="Wu L."/>
            <person name="Ma J."/>
        </authorList>
    </citation>
    <scope>NUCLEOTIDE SEQUENCE [LARGE SCALE GENOMIC DNA]</scope>
    <source>
        <strain evidence="5">JCM 18200</strain>
    </source>
</reference>
<gene>
    <name evidence="4" type="ORF">GCM10023231_39410</name>
</gene>
<comment type="similarity">
    <text evidence="1">Belongs to the TonB-dependent receptor family.</text>
</comment>
<feature type="transmembrane region" description="Helical" evidence="2">
    <location>
        <begin position="16"/>
        <end position="36"/>
    </location>
</feature>
<dbReference type="Pfam" id="PF07715">
    <property type="entry name" value="Plug"/>
    <property type="match status" value="1"/>
</dbReference>